<reference evidence="2 4" key="1">
    <citation type="journal article" date="2011" name="Nature">
        <title>The Medicago genome provides insight into the evolution of rhizobial symbioses.</title>
        <authorList>
            <person name="Young N.D."/>
            <person name="Debelle F."/>
            <person name="Oldroyd G.E."/>
            <person name="Geurts R."/>
            <person name="Cannon S.B."/>
            <person name="Udvardi M.K."/>
            <person name="Benedito V.A."/>
            <person name="Mayer K.F."/>
            <person name="Gouzy J."/>
            <person name="Schoof H."/>
            <person name="Van de Peer Y."/>
            <person name="Proost S."/>
            <person name="Cook D.R."/>
            <person name="Meyers B.C."/>
            <person name="Spannagl M."/>
            <person name="Cheung F."/>
            <person name="De Mita S."/>
            <person name="Krishnakumar V."/>
            <person name="Gundlach H."/>
            <person name="Zhou S."/>
            <person name="Mudge J."/>
            <person name="Bharti A.K."/>
            <person name="Murray J.D."/>
            <person name="Naoumkina M.A."/>
            <person name="Rosen B."/>
            <person name="Silverstein K.A."/>
            <person name="Tang H."/>
            <person name="Rombauts S."/>
            <person name="Zhao P.X."/>
            <person name="Zhou P."/>
            <person name="Barbe V."/>
            <person name="Bardou P."/>
            <person name="Bechner M."/>
            <person name="Bellec A."/>
            <person name="Berger A."/>
            <person name="Berges H."/>
            <person name="Bidwell S."/>
            <person name="Bisseling T."/>
            <person name="Choisne N."/>
            <person name="Couloux A."/>
            <person name="Denny R."/>
            <person name="Deshpande S."/>
            <person name="Dai X."/>
            <person name="Doyle J.J."/>
            <person name="Dudez A.M."/>
            <person name="Farmer A.D."/>
            <person name="Fouteau S."/>
            <person name="Franken C."/>
            <person name="Gibelin C."/>
            <person name="Gish J."/>
            <person name="Goldstein S."/>
            <person name="Gonzalez A.J."/>
            <person name="Green P.J."/>
            <person name="Hallab A."/>
            <person name="Hartog M."/>
            <person name="Hua A."/>
            <person name="Humphray S.J."/>
            <person name="Jeong D.H."/>
            <person name="Jing Y."/>
            <person name="Jocker A."/>
            <person name="Kenton S.M."/>
            <person name="Kim D.J."/>
            <person name="Klee K."/>
            <person name="Lai H."/>
            <person name="Lang C."/>
            <person name="Lin S."/>
            <person name="Macmil S.L."/>
            <person name="Magdelenat G."/>
            <person name="Matthews L."/>
            <person name="McCorrison J."/>
            <person name="Monaghan E.L."/>
            <person name="Mun J.H."/>
            <person name="Najar F.Z."/>
            <person name="Nicholson C."/>
            <person name="Noirot C."/>
            <person name="O'Bleness M."/>
            <person name="Paule C.R."/>
            <person name="Poulain J."/>
            <person name="Prion F."/>
            <person name="Qin B."/>
            <person name="Qu C."/>
            <person name="Retzel E.F."/>
            <person name="Riddle C."/>
            <person name="Sallet E."/>
            <person name="Samain S."/>
            <person name="Samson N."/>
            <person name="Sanders I."/>
            <person name="Saurat O."/>
            <person name="Scarpelli C."/>
            <person name="Schiex T."/>
            <person name="Segurens B."/>
            <person name="Severin A.J."/>
            <person name="Sherrier D.J."/>
            <person name="Shi R."/>
            <person name="Sims S."/>
            <person name="Singer S.R."/>
            <person name="Sinharoy S."/>
            <person name="Sterck L."/>
            <person name="Viollet A."/>
            <person name="Wang B.B."/>
            <person name="Wang K."/>
            <person name="Wang M."/>
            <person name="Wang X."/>
            <person name="Warfsmann J."/>
            <person name="Weissenbach J."/>
            <person name="White D.D."/>
            <person name="White J.D."/>
            <person name="Wiley G.B."/>
            <person name="Wincker P."/>
            <person name="Xing Y."/>
            <person name="Yang L."/>
            <person name="Yao Z."/>
            <person name="Ying F."/>
            <person name="Zhai J."/>
            <person name="Zhou L."/>
            <person name="Zuber A."/>
            <person name="Denarie J."/>
            <person name="Dixon R.A."/>
            <person name="May G.D."/>
            <person name="Schwartz D.C."/>
            <person name="Rogers J."/>
            <person name="Quetier F."/>
            <person name="Town C.D."/>
            <person name="Roe B.A."/>
        </authorList>
    </citation>
    <scope>NUCLEOTIDE SEQUENCE [LARGE SCALE GENOMIC DNA]</scope>
    <source>
        <strain evidence="2">A17</strain>
        <strain evidence="3 4">cv. Jemalong A17</strain>
    </source>
</reference>
<feature type="signal peptide" evidence="1">
    <location>
        <begin position="1"/>
        <end position="23"/>
    </location>
</feature>
<accession>A0A072VSR0</accession>
<dbReference type="AlphaFoldDB" id="A0A072VSR0"/>
<protein>
    <recommendedName>
        <fullName evidence="5">K Homology domain-containing protein</fullName>
    </recommendedName>
</protein>
<keyword evidence="1" id="KW-0732">Signal</keyword>
<evidence type="ECO:0000313" key="3">
    <source>
        <dbReference type="EnsemblPlants" id="KEH41165"/>
    </source>
</evidence>
<reference evidence="3" key="3">
    <citation type="submission" date="2015-04" db="UniProtKB">
        <authorList>
            <consortium name="EnsemblPlants"/>
        </authorList>
    </citation>
    <scope>IDENTIFICATION</scope>
    <source>
        <strain evidence="3">cv. Jemalong A17</strain>
    </source>
</reference>
<proteinExistence type="predicted"/>
<evidence type="ECO:0000256" key="1">
    <source>
        <dbReference type="SAM" id="SignalP"/>
    </source>
</evidence>
<dbReference type="EnsemblPlants" id="KEH41165">
    <property type="protein sequence ID" value="KEH41165"/>
    <property type="gene ID" value="MTR_1g045663"/>
</dbReference>
<feature type="chain" id="PRO_5014500930" description="K Homology domain-containing protein" evidence="1">
    <location>
        <begin position="24"/>
        <end position="96"/>
    </location>
</feature>
<dbReference type="HOGENOM" id="CLU_2362842_0_0_1"/>
<dbReference type="Proteomes" id="UP000002051">
    <property type="component" value="Unassembled WGS sequence"/>
</dbReference>
<sequence>MMPLHSLPYFSLSLLSLPYLSCSKHSVNIPVTYHSRIIEYVGSGGKSIKDNLEGIEYQLICTYNPIQHTIISTFADVNIIAAAATNSNKNAADIAS</sequence>
<dbReference type="EMBL" id="CM001217">
    <property type="protein sequence ID" value="KEH41165.1"/>
    <property type="molecule type" value="Genomic_DNA"/>
</dbReference>
<evidence type="ECO:0008006" key="5">
    <source>
        <dbReference type="Google" id="ProtNLM"/>
    </source>
</evidence>
<evidence type="ECO:0000313" key="4">
    <source>
        <dbReference type="Proteomes" id="UP000002051"/>
    </source>
</evidence>
<evidence type="ECO:0000313" key="2">
    <source>
        <dbReference type="EMBL" id="KEH41165.1"/>
    </source>
</evidence>
<name>A0A072VSR0_MEDTR</name>
<gene>
    <name evidence="2" type="ordered locus">MTR_1g045663</name>
</gene>
<keyword evidence="4" id="KW-1185">Reference proteome</keyword>
<organism evidence="2 4">
    <name type="scientific">Medicago truncatula</name>
    <name type="common">Barrel medic</name>
    <name type="synonym">Medicago tribuloides</name>
    <dbReference type="NCBI Taxonomy" id="3880"/>
    <lineage>
        <taxon>Eukaryota</taxon>
        <taxon>Viridiplantae</taxon>
        <taxon>Streptophyta</taxon>
        <taxon>Embryophyta</taxon>
        <taxon>Tracheophyta</taxon>
        <taxon>Spermatophyta</taxon>
        <taxon>Magnoliopsida</taxon>
        <taxon>eudicotyledons</taxon>
        <taxon>Gunneridae</taxon>
        <taxon>Pentapetalae</taxon>
        <taxon>rosids</taxon>
        <taxon>fabids</taxon>
        <taxon>Fabales</taxon>
        <taxon>Fabaceae</taxon>
        <taxon>Papilionoideae</taxon>
        <taxon>50 kb inversion clade</taxon>
        <taxon>NPAAA clade</taxon>
        <taxon>Hologalegina</taxon>
        <taxon>IRL clade</taxon>
        <taxon>Trifolieae</taxon>
        <taxon>Medicago</taxon>
    </lineage>
</organism>
<reference evidence="2 4" key="2">
    <citation type="journal article" date="2014" name="BMC Genomics">
        <title>An improved genome release (version Mt4.0) for the model legume Medicago truncatula.</title>
        <authorList>
            <person name="Tang H."/>
            <person name="Krishnakumar V."/>
            <person name="Bidwell S."/>
            <person name="Rosen B."/>
            <person name="Chan A."/>
            <person name="Zhou S."/>
            <person name="Gentzbittel L."/>
            <person name="Childs K.L."/>
            <person name="Yandell M."/>
            <person name="Gundlach H."/>
            <person name="Mayer K.F."/>
            <person name="Schwartz D.C."/>
            <person name="Town C.D."/>
        </authorList>
    </citation>
    <scope>GENOME REANNOTATION</scope>
    <source>
        <strain evidence="2">A17</strain>
        <strain evidence="3 4">cv. Jemalong A17</strain>
    </source>
</reference>